<protein>
    <submittedName>
        <fullName evidence="1">Uncharacterized protein</fullName>
    </submittedName>
</protein>
<accession>A0A0E9S8T9</accession>
<evidence type="ECO:0000313" key="1">
    <source>
        <dbReference type="EMBL" id="JAH37100.1"/>
    </source>
</evidence>
<name>A0A0E9S8T9_ANGAN</name>
<reference evidence="1" key="2">
    <citation type="journal article" date="2015" name="Fish Shellfish Immunol.">
        <title>Early steps in the European eel (Anguilla anguilla)-Vibrio vulnificus interaction in the gills: Role of the RtxA13 toxin.</title>
        <authorList>
            <person name="Callol A."/>
            <person name="Pajuelo D."/>
            <person name="Ebbesson L."/>
            <person name="Teles M."/>
            <person name="MacKenzie S."/>
            <person name="Amaro C."/>
        </authorList>
    </citation>
    <scope>NUCLEOTIDE SEQUENCE</scope>
</reference>
<sequence>MPPVHTVQESAERGCAFSLNLSIRLQSFLFYIWSA</sequence>
<proteinExistence type="predicted"/>
<reference evidence="1" key="1">
    <citation type="submission" date="2014-11" db="EMBL/GenBank/DDBJ databases">
        <authorList>
            <person name="Amaro Gonzalez C."/>
        </authorList>
    </citation>
    <scope>NUCLEOTIDE SEQUENCE</scope>
</reference>
<organism evidence="1">
    <name type="scientific">Anguilla anguilla</name>
    <name type="common">European freshwater eel</name>
    <name type="synonym">Muraena anguilla</name>
    <dbReference type="NCBI Taxonomy" id="7936"/>
    <lineage>
        <taxon>Eukaryota</taxon>
        <taxon>Metazoa</taxon>
        <taxon>Chordata</taxon>
        <taxon>Craniata</taxon>
        <taxon>Vertebrata</taxon>
        <taxon>Euteleostomi</taxon>
        <taxon>Actinopterygii</taxon>
        <taxon>Neopterygii</taxon>
        <taxon>Teleostei</taxon>
        <taxon>Anguilliformes</taxon>
        <taxon>Anguillidae</taxon>
        <taxon>Anguilla</taxon>
    </lineage>
</organism>
<dbReference type="AlphaFoldDB" id="A0A0E9S8T9"/>
<dbReference type="EMBL" id="GBXM01071477">
    <property type="protein sequence ID" value="JAH37100.1"/>
    <property type="molecule type" value="Transcribed_RNA"/>
</dbReference>